<keyword evidence="1" id="KW-0732">Signal</keyword>
<reference evidence="2 3" key="1">
    <citation type="submission" date="2024-04" db="EMBL/GenBank/DDBJ databases">
        <authorList>
            <person name="Cremers G."/>
        </authorList>
    </citation>
    <scope>NUCLEOTIDE SEQUENCE [LARGE SCALE GENOMIC DNA]</scope>
    <source>
        <strain evidence="2">MeCH1-AG</strain>
    </source>
</reference>
<name>A0ABM9NMG2_9GAMM</name>
<keyword evidence="3" id="KW-1185">Reference proteome</keyword>
<feature type="chain" id="PRO_5045705634" evidence="1">
    <location>
        <begin position="29"/>
        <end position="442"/>
    </location>
</feature>
<protein>
    <submittedName>
        <fullName evidence="2">Alpha/beta superfamily hydrolase</fullName>
    </submittedName>
</protein>
<dbReference type="SUPFAM" id="SSF53474">
    <property type="entry name" value="alpha/beta-Hydrolases"/>
    <property type="match status" value="1"/>
</dbReference>
<gene>
    <name evidence="2" type="ORF">MECH1_V1_3051</name>
</gene>
<dbReference type="Gene3D" id="3.40.50.1820">
    <property type="entry name" value="alpha/beta hydrolase"/>
    <property type="match status" value="1"/>
</dbReference>
<dbReference type="InterPro" id="IPR029058">
    <property type="entry name" value="AB_hydrolase_fold"/>
</dbReference>
<accession>A0ABM9NMG2</accession>
<evidence type="ECO:0000256" key="1">
    <source>
        <dbReference type="SAM" id="SignalP"/>
    </source>
</evidence>
<dbReference type="GO" id="GO:0016787">
    <property type="term" value="F:hydrolase activity"/>
    <property type="evidence" value="ECO:0007669"/>
    <property type="project" value="UniProtKB-KW"/>
</dbReference>
<sequence>MPCRWGNRVLWRSLALIAFWGLCPTASARRVDAALYPYPYQDPYLASTTVAILKDRDQRYVWSEAQALELELIPGRNQVPLLEGKGKLHTRYLPQPGPAPLIVLLPGFGGSAYSGSARYVAQLFQDHGFQVLSLPSPFHWNFALAASRSALPGLTERDSAELYRAIQAALDQIRRRYHAEITTIGLIGLSHGALVAGYLSKLDAEERRVGFGTTLLVNPPIDLLTTLRTIDRLADAERRFPAAARANLQAYAFGVGKAALDRDIDDPSYFAHWNQRLRLSGEEIRYLIGWVLREPVGESLYVAELVRPLGILRTPISWGYRSARLDEARSFGLMDYLRRVLIPKLNGGPAGGPDLEHWLQRSSLKNLASFLREQRTVYLMHNADDFLVSRDDLAYAERVFGERAIIYPLGGHLGNLWYPQNRRDMLEVMQRPVTTAPARPRP</sequence>
<organism evidence="2 3">
    <name type="scientific">Candidatus Methylocalor cossyra</name>
    <dbReference type="NCBI Taxonomy" id="3108543"/>
    <lineage>
        <taxon>Bacteria</taxon>
        <taxon>Pseudomonadati</taxon>
        <taxon>Pseudomonadota</taxon>
        <taxon>Gammaproteobacteria</taxon>
        <taxon>Methylococcales</taxon>
        <taxon>Methylococcaceae</taxon>
        <taxon>Candidatus Methylocalor</taxon>
    </lineage>
</organism>
<evidence type="ECO:0000313" key="3">
    <source>
        <dbReference type="Proteomes" id="UP001497493"/>
    </source>
</evidence>
<dbReference type="Proteomes" id="UP001497493">
    <property type="component" value="Chromosome"/>
</dbReference>
<dbReference type="EMBL" id="OZ026884">
    <property type="protein sequence ID" value="CAL1241827.1"/>
    <property type="molecule type" value="Genomic_DNA"/>
</dbReference>
<keyword evidence="2" id="KW-0378">Hydrolase</keyword>
<feature type="signal peptide" evidence="1">
    <location>
        <begin position="1"/>
        <end position="28"/>
    </location>
</feature>
<evidence type="ECO:0000313" key="2">
    <source>
        <dbReference type="EMBL" id="CAL1241827.1"/>
    </source>
</evidence>
<proteinExistence type="predicted"/>